<accession>M1LMD3</accession>
<dbReference type="PANTHER" id="PTHR43378:SF2">
    <property type="entry name" value="UDP-3-O-ACYLGLUCOSAMINE N-ACYLTRANSFERASE 1, MITOCHONDRIAL-RELATED"/>
    <property type="match status" value="1"/>
</dbReference>
<evidence type="ECO:0000256" key="4">
    <source>
        <dbReference type="ARBA" id="ARBA00022737"/>
    </source>
</evidence>
<dbReference type="Gene3D" id="2.160.10.10">
    <property type="entry name" value="Hexapeptide repeat proteins"/>
    <property type="match status" value="1"/>
</dbReference>
<evidence type="ECO:0000256" key="6">
    <source>
        <dbReference type="ARBA" id="ARBA00023315"/>
    </source>
</evidence>
<evidence type="ECO:0000313" key="9">
    <source>
        <dbReference type="EMBL" id="AGF46882.1"/>
    </source>
</evidence>
<dbReference type="STRING" id="1208919.CDSE_0579"/>
<dbReference type="InterPro" id="IPR020573">
    <property type="entry name" value="UDP_GlcNAc_AcTrfase_non-rep"/>
</dbReference>
<comment type="similarity">
    <text evidence="7">Belongs to the transferase hexapeptide repeat family. LpxD subfamily.</text>
</comment>
<dbReference type="KEGG" id="kde:CDSE_0579"/>
<dbReference type="GO" id="GO:0009245">
    <property type="term" value="P:lipid A biosynthetic process"/>
    <property type="evidence" value="ECO:0007669"/>
    <property type="project" value="UniProtKB-UniRule"/>
</dbReference>
<dbReference type="PROSITE" id="PS00101">
    <property type="entry name" value="HEXAPEP_TRANSFERASES"/>
    <property type="match status" value="1"/>
</dbReference>
<proteinExistence type="inferred from homology"/>
<dbReference type="InterPro" id="IPR018357">
    <property type="entry name" value="Hexapep_transf_CS"/>
</dbReference>
<dbReference type="SUPFAM" id="SSF51161">
    <property type="entry name" value="Trimeric LpxA-like enzymes"/>
    <property type="match status" value="1"/>
</dbReference>
<comment type="function">
    <text evidence="7">Catalyzes the N-acylation of UDP-3-O-acylglucosamine using 3-hydroxyacyl-ACP as the acyl donor. Is involved in the biosynthesis of lipid A, a phosphorylated glycolipid that anchors the lipopolysaccharide to the outer membrane of the cell.</text>
</comment>
<dbReference type="GO" id="GO:0103118">
    <property type="term" value="F:UDP-3-O-[(3R)-3-hydroxyacyl]-glucosamine N-acyltransferase activity"/>
    <property type="evidence" value="ECO:0007669"/>
    <property type="project" value="UniProtKB-EC"/>
</dbReference>
<comment type="subunit">
    <text evidence="7">Homotrimer.</text>
</comment>
<keyword evidence="3 7" id="KW-0808">Transferase</keyword>
<evidence type="ECO:0000313" key="10">
    <source>
        <dbReference type="Proteomes" id="UP000011547"/>
    </source>
</evidence>
<evidence type="ECO:0000259" key="8">
    <source>
        <dbReference type="Pfam" id="PF04613"/>
    </source>
</evidence>
<keyword evidence="6 7" id="KW-0012">Acyltransferase</keyword>
<dbReference type="Gene3D" id="3.40.1390.10">
    <property type="entry name" value="MurE/MurF, N-terminal domain"/>
    <property type="match status" value="1"/>
</dbReference>
<gene>
    <name evidence="7" type="primary">lpxD</name>
    <name evidence="9" type="ORF">CDSE_0579</name>
</gene>
<dbReference type="AlphaFoldDB" id="M1LMD3"/>
<comment type="pathway">
    <text evidence="7">Bacterial outer membrane biogenesis; LPS lipid A biosynthesis.</text>
</comment>
<feature type="active site" description="Proton acceptor" evidence="7">
    <location>
        <position position="275"/>
    </location>
</feature>
<name>M1LMD3_9PROT</name>
<dbReference type="HOGENOM" id="CLU_049865_0_1_4"/>
<dbReference type="InterPro" id="IPR001451">
    <property type="entry name" value="Hexapep"/>
</dbReference>
<dbReference type="GO" id="GO:0016020">
    <property type="term" value="C:membrane"/>
    <property type="evidence" value="ECO:0007669"/>
    <property type="project" value="GOC"/>
</dbReference>
<dbReference type="EMBL" id="CP003803">
    <property type="protein sequence ID" value="AGF46882.1"/>
    <property type="molecule type" value="Genomic_DNA"/>
</dbReference>
<dbReference type="EC" id="2.3.1.191" evidence="7"/>
<dbReference type="Pfam" id="PF04613">
    <property type="entry name" value="LpxD"/>
    <property type="match status" value="1"/>
</dbReference>
<keyword evidence="2 7" id="KW-0441">Lipid A biosynthesis</keyword>
<dbReference type="Proteomes" id="UP000011547">
    <property type="component" value="Chromosome"/>
</dbReference>
<dbReference type="NCBIfam" id="TIGR01853">
    <property type="entry name" value="lipid_A_lpxD"/>
    <property type="match status" value="1"/>
</dbReference>
<dbReference type="InterPro" id="IPR011004">
    <property type="entry name" value="Trimer_LpxA-like_sf"/>
</dbReference>
<dbReference type="HAMAP" id="MF_00523">
    <property type="entry name" value="LpxD"/>
    <property type="match status" value="1"/>
</dbReference>
<keyword evidence="5 7" id="KW-0443">Lipid metabolism</keyword>
<comment type="catalytic activity">
    <reaction evidence="7">
        <text>a UDP-3-O-[(3R)-3-hydroxyacyl]-alpha-D-glucosamine + a (3R)-hydroxyacyl-[ACP] = a UDP-2-N,3-O-bis[(3R)-3-hydroxyacyl]-alpha-D-glucosamine + holo-[ACP] + H(+)</text>
        <dbReference type="Rhea" id="RHEA:53836"/>
        <dbReference type="Rhea" id="RHEA-COMP:9685"/>
        <dbReference type="Rhea" id="RHEA-COMP:9945"/>
        <dbReference type="ChEBI" id="CHEBI:15378"/>
        <dbReference type="ChEBI" id="CHEBI:64479"/>
        <dbReference type="ChEBI" id="CHEBI:78827"/>
        <dbReference type="ChEBI" id="CHEBI:137740"/>
        <dbReference type="ChEBI" id="CHEBI:137748"/>
        <dbReference type="EC" id="2.3.1.191"/>
    </reaction>
</comment>
<evidence type="ECO:0000256" key="7">
    <source>
        <dbReference type="HAMAP-Rule" id="MF_00523"/>
    </source>
</evidence>
<evidence type="ECO:0000256" key="2">
    <source>
        <dbReference type="ARBA" id="ARBA00022556"/>
    </source>
</evidence>
<dbReference type="CDD" id="cd03352">
    <property type="entry name" value="LbH_LpxD"/>
    <property type="match status" value="1"/>
</dbReference>
<dbReference type="PANTHER" id="PTHR43378">
    <property type="entry name" value="UDP-3-O-ACYLGLUCOSAMINE N-ACYLTRANSFERASE"/>
    <property type="match status" value="1"/>
</dbReference>
<keyword evidence="1 7" id="KW-0444">Lipid biosynthesis</keyword>
<evidence type="ECO:0000256" key="5">
    <source>
        <dbReference type="ARBA" id="ARBA00023098"/>
    </source>
</evidence>
<dbReference type="GO" id="GO:0016410">
    <property type="term" value="F:N-acyltransferase activity"/>
    <property type="evidence" value="ECO:0007669"/>
    <property type="project" value="InterPro"/>
</dbReference>
<feature type="domain" description="UDP-3-O-[3-hydroxymyristoyl] glucosamine N-acyltransferase non-repeat region" evidence="8">
    <location>
        <begin position="44"/>
        <end position="116"/>
    </location>
</feature>
<evidence type="ECO:0000256" key="3">
    <source>
        <dbReference type="ARBA" id="ARBA00022679"/>
    </source>
</evidence>
<keyword evidence="4 7" id="KW-0677">Repeat</keyword>
<dbReference type="NCBIfam" id="NF002060">
    <property type="entry name" value="PRK00892.1"/>
    <property type="match status" value="1"/>
</dbReference>
<organism evidence="9 10">
    <name type="scientific">Candidatus Kinetoplastidibacterium desouzai TCC079E</name>
    <dbReference type="NCBI Taxonomy" id="1208919"/>
    <lineage>
        <taxon>Bacteria</taxon>
        <taxon>Pseudomonadati</taxon>
        <taxon>Pseudomonadota</taxon>
        <taxon>Betaproteobacteria</taxon>
        <taxon>Candidatus Kinetoplastidibacterium</taxon>
    </lineage>
</organism>
<protein>
    <recommendedName>
        <fullName evidence="7">UDP-3-O-acylglucosamine N-acyltransferase</fullName>
        <ecNumber evidence="7">2.3.1.191</ecNumber>
    </recommendedName>
</protein>
<keyword evidence="10" id="KW-1185">Reference proteome</keyword>
<sequence length="369" mass="39963">MGKTVFMPIILDEQNAVSITELLNSIKSDGINWSLKTNCKLDNILIRGISSLSSASFYDVSFFINNKYRKDLLSSNAGVVIVHENLYTEQINRDLKKIKCFIVSDNPYLLYSKIATWFDKIKSSGNDNLSYIDSSSHISPTADIAEGVRIGPFCVIGSNVKIGEGSIIEASSIISSGSIIGKNCKLFPRVTLYKDVLIGDNNILHTGVVLGADGFGYAIDKRNSNVSWSKIPQLGSVIIGNNVEIGANTTVDRGSLDNTLIENGVKIDNQVMIGHNVSIGEHTAIAACVGIAGSTFIGKRCTIGGAAMISGHLHISDDVHISGGTTIISNIIKSGKYTGIYPFSRHIEWQRNAPVISHLANLRRKIKFS</sequence>
<dbReference type="eggNOG" id="COG1044">
    <property type="taxonomic scope" value="Bacteria"/>
</dbReference>
<reference evidence="9 10" key="1">
    <citation type="journal article" date="2013" name="Genome Biol. Evol.">
        <title>Genome evolution and phylogenomic analysis of candidatus kinetoplastibacterium, the betaproteobacterial endosymbionts of strigomonas and angomonas.</title>
        <authorList>
            <person name="Alves J.M."/>
            <person name="Serrano M.G."/>
            <person name="Maia da Silva F."/>
            <person name="Voegtly L.J."/>
            <person name="Matveyev A.V."/>
            <person name="Teixeira M.M."/>
            <person name="Camargo E.P."/>
            <person name="Buck G.A."/>
        </authorList>
    </citation>
    <scope>NUCLEOTIDE SEQUENCE [LARGE SCALE GENOMIC DNA]</scope>
    <source>
        <strain evidence="9 10">TCC079E</strain>
    </source>
</reference>
<dbReference type="PATRIC" id="fig|1208919.3.peg.320"/>
<dbReference type="Pfam" id="PF00132">
    <property type="entry name" value="Hexapep"/>
    <property type="match status" value="3"/>
</dbReference>
<dbReference type="InterPro" id="IPR007691">
    <property type="entry name" value="LpxD"/>
</dbReference>
<evidence type="ECO:0000256" key="1">
    <source>
        <dbReference type="ARBA" id="ARBA00022516"/>
    </source>
</evidence>
<dbReference type="UniPathway" id="UPA00973"/>